<reference evidence="2 4" key="1">
    <citation type="journal article" date="2014" name="BMC Genomics">
        <title>Genome sequence of Anopheles sinensis provides insight into genetics basis of mosquito competence for malaria parasites.</title>
        <authorList>
            <person name="Zhou D."/>
            <person name="Zhang D."/>
            <person name="Ding G."/>
            <person name="Shi L."/>
            <person name="Hou Q."/>
            <person name="Ye Y."/>
            <person name="Xu Y."/>
            <person name="Zhou H."/>
            <person name="Xiong C."/>
            <person name="Li S."/>
            <person name="Yu J."/>
            <person name="Hong S."/>
            <person name="Yu X."/>
            <person name="Zou P."/>
            <person name="Chen C."/>
            <person name="Chang X."/>
            <person name="Wang W."/>
            <person name="Lv Y."/>
            <person name="Sun Y."/>
            <person name="Ma L."/>
            <person name="Shen B."/>
            <person name="Zhu C."/>
        </authorList>
    </citation>
    <scope>NUCLEOTIDE SEQUENCE [LARGE SCALE GENOMIC DNA]</scope>
</reference>
<evidence type="ECO:0000256" key="1">
    <source>
        <dbReference type="SAM" id="MobiDB-lite"/>
    </source>
</evidence>
<reference evidence="3" key="2">
    <citation type="submission" date="2020-05" db="UniProtKB">
        <authorList>
            <consortium name="EnsemblMetazoa"/>
        </authorList>
    </citation>
    <scope>IDENTIFICATION</scope>
</reference>
<gene>
    <name evidence="2" type="ORF">ZHAS_00018513</name>
</gene>
<dbReference type="EMBL" id="KE525348">
    <property type="protein sequence ID" value="KFB50478.1"/>
    <property type="molecule type" value="Genomic_DNA"/>
</dbReference>
<dbReference type="EnsemblMetazoa" id="ASIC018513-RA">
    <property type="protein sequence ID" value="ASIC018513-PA"/>
    <property type="gene ID" value="ASIC018513"/>
</dbReference>
<accession>A0A084WJT4</accession>
<sequence>MHHSALGHRSSVETLIDFCQVLPFSHSRPDSSGPERGWHWRLHPSTILDQFPVAADLDRLWVPVGCLAAAAALRQPLQHLKHEPSRVRRRPSVPGPAGPGEIR</sequence>
<organism evidence="2">
    <name type="scientific">Anopheles sinensis</name>
    <name type="common">Mosquito</name>
    <dbReference type="NCBI Taxonomy" id="74873"/>
    <lineage>
        <taxon>Eukaryota</taxon>
        <taxon>Metazoa</taxon>
        <taxon>Ecdysozoa</taxon>
        <taxon>Arthropoda</taxon>
        <taxon>Hexapoda</taxon>
        <taxon>Insecta</taxon>
        <taxon>Pterygota</taxon>
        <taxon>Neoptera</taxon>
        <taxon>Endopterygota</taxon>
        <taxon>Diptera</taxon>
        <taxon>Nematocera</taxon>
        <taxon>Culicoidea</taxon>
        <taxon>Culicidae</taxon>
        <taxon>Anophelinae</taxon>
        <taxon>Anopheles</taxon>
    </lineage>
</organism>
<dbReference type="AlphaFoldDB" id="A0A084WJT4"/>
<proteinExistence type="predicted"/>
<protein>
    <submittedName>
        <fullName evidence="2 3">Sec23</fullName>
    </submittedName>
</protein>
<dbReference type="VEuPathDB" id="VectorBase:ASIC018513"/>
<name>A0A084WJT4_ANOSI</name>
<evidence type="ECO:0000313" key="3">
    <source>
        <dbReference type="EnsemblMetazoa" id="ASIC018513-PA"/>
    </source>
</evidence>
<feature type="region of interest" description="Disordered" evidence="1">
    <location>
        <begin position="78"/>
        <end position="103"/>
    </location>
</feature>
<dbReference type="Proteomes" id="UP000030765">
    <property type="component" value="Unassembled WGS sequence"/>
</dbReference>
<keyword evidence="4" id="KW-1185">Reference proteome</keyword>
<evidence type="ECO:0000313" key="4">
    <source>
        <dbReference type="Proteomes" id="UP000030765"/>
    </source>
</evidence>
<evidence type="ECO:0000313" key="2">
    <source>
        <dbReference type="EMBL" id="KFB50478.1"/>
    </source>
</evidence>
<dbReference type="EMBL" id="ATLV01024065">
    <property type="status" value="NOT_ANNOTATED_CDS"/>
    <property type="molecule type" value="Genomic_DNA"/>
</dbReference>